<protein>
    <recommendedName>
        <fullName evidence="6">LPXTG cell wall anchor domain-containing protein</fullName>
    </recommendedName>
</protein>
<dbReference type="EMBL" id="CP002475">
    <property type="protein sequence ID" value="ADW05780.1"/>
    <property type="molecule type" value="Genomic_DNA"/>
</dbReference>
<reference evidence="4 5" key="1">
    <citation type="submission" date="2011-01" db="EMBL/GenBank/DDBJ databases">
        <title>Complete sequence of chromosome of Streptomyces flavogriseus ATCC 33331.</title>
        <authorList>
            <consortium name="US DOE Joint Genome Institute"/>
            <person name="Lucas S."/>
            <person name="Copeland A."/>
            <person name="Lapidus A."/>
            <person name="Cheng J.-F."/>
            <person name="Goodwin L."/>
            <person name="Pitluck S."/>
            <person name="Davenport K."/>
            <person name="Detter J.C."/>
            <person name="Han C."/>
            <person name="Tapia R."/>
            <person name="Land M."/>
            <person name="Hauser L."/>
            <person name="Kyrpides N."/>
            <person name="Ivanova N."/>
            <person name="Ovchinnikova G."/>
            <person name="Pagani I."/>
            <person name="Brumm P."/>
            <person name="Mead D."/>
            <person name="Woyke T."/>
        </authorList>
    </citation>
    <scope>NUCLEOTIDE SEQUENCE [LARGE SCALE GENOMIC DNA]</scope>
    <source>
        <strain evidence="5">ATCC 33331 / IAF-45CD</strain>
    </source>
</reference>
<feature type="signal peptide" evidence="3">
    <location>
        <begin position="1"/>
        <end position="30"/>
    </location>
</feature>
<feature type="region of interest" description="Disordered" evidence="1">
    <location>
        <begin position="27"/>
        <end position="189"/>
    </location>
</feature>
<sequence>MRSPARLVTGTAAAALTAAALGLAIPSAHADGLGGPEPTVATAAPDPADCGSADTAPAVSCDSGGVAADDPGGTEYGVDPPAGLGAEDPDALDGPDPAGEPEAPDDPAAESELSWPRTEEGGTGTGDEAGAVQRPGTGTGTRPAPPSETAPGSAEPPVPPGHRPTPTAGPSRPSGHVGTGVGGSAAPDTAQLATGAGLVAAAAVAGVLLLRRSRRAYGTRR</sequence>
<keyword evidence="2" id="KW-0812">Transmembrane</keyword>
<evidence type="ECO:0008006" key="6">
    <source>
        <dbReference type="Google" id="ProtNLM"/>
    </source>
</evidence>
<feature type="compositionally biased region" description="Low complexity" evidence="1">
    <location>
        <begin position="36"/>
        <end position="49"/>
    </location>
</feature>
<dbReference type="Proteomes" id="UP000002066">
    <property type="component" value="Chromosome"/>
</dbReference>
<evidence type="ECO:0000256" key="1">
    <source>
        <dbReference type="SAM" id="MobiDB-lite"/>
    </source>
</evidence>
<dbReference type="InterPro" id="IPR006311">
    <property type="entry name" value="TAT_signal"/>
</dbReference>
<evidence type="ECO:0000256" key="2">
    <source>
        <dbReference type="SAM" id="Phobius"/>
    </source>
</evidence>
<gene>
    <name evidence="4" type="ordered locus">Sfla_4372</name>
</gene>
<dbReference type="PROSITE" id="PS51318">
    <property type="entry name" value="TAT"/>
    <property type="match status" value="1"/>
</dbReference>
<feature type="transmembrane region" description="Helical" evidence="2">
    <location>
        <begin position="192"/>
        <end position="211"/>
    </location>
</feature>
<keyword evidence="2" id="KW-0472">Membrane</keyword>
<name>A0A8D3WNJ2_STRFA</name>
<feature type="chain" id="PRO_5034947595" description="LPXTG cell wall anchor domain-containing protein" evidence="3">
    <location>
        <begin position="31"/>
        <end position="221"/>
    </location>
</feature>
<organism evidence="4 5">
    <name type="scientific">Streptomyces pratensis (strain ATCC 33331 / IAF-45CD)</name>
    <dbReference type="NCBI Taxonomy" id="591167"/>
    <lineage>
        <taxon>Bacteria</taxon>
        <taxon>Bacillati</taxon>
        <taxon>Actinomycetota</taxon>
        <taxon>Actinomycetes</taxon>
        <taxon>Kitasatosporales</taxon>
        <taxon>Streptomycetaceae</taxon>
        <taxon>Streptomyces</taxon>
    </lineage>
</organism>
<feature type="compositionally biased region" description="Low complexity" evidence="1">
    <location>
        <begin position="128"/>
        <end position="142"/>
    </location>
</feature>
<keyword evidence="2" id="KW-1133">Transmembrane helix</keyword>
<evidence type="ECO:0000256" key="3">
    <source>
        <dbReference type="SAM" id="SignalP"/>
    </source>
</evidence>
<dbReference type="AlphaFoldDB" id="A0A8D3WNJ2"/>
<evidence type="ECO:0000313" key="4">
    <source>
        <dbReference type="EMBL" id="ADW05780.1"/>
    </source>
</evidence>
<evidence type="ECO:0000313" key="5">
    <source>
        <dbReference type="Proteomes" id="UP000002066"/>
    </source>
</evidence>
<dbReference type="OrthoDB" id="4339168at2"/>
<proteinExistence type="predicted"/>
<accession>A0A8D3WNJ2</accession>
<dbReference type="KEGG" id="sfa:Sfla_4372"/>
<keyword evidence="3" id="KW-0732">Signal</keyword>
<feature type="compositionally biased region" description="Pro residues" evidence="1">
    <location>
        <begin position="143"/>
        <end position="163"/>
    </location>
</feature>